<accession>A0ABP0HRP4</accession>
<evidence type="ECO:0000256" key="1">
    <source>
        <dbReference type="ARBA" id="ARBA00022603"/>
    </source>
</evidence>
<organism evidence="5 6">
    <name type="scientific">Durusdinium trenchii</name>
    <dbReference type="NCBI Taxonomy" id="1381693"/>
    <lineage>
        <taxon>Eukaryota</taxon>
        <taxon>Sar</taxon>
        <taxon>Alveolata</taxon>
        <taxon>Dinophyceae</taxon>
        <taxon>Suessiales</taxon>
        <taxon>Symbiodiniaceae</taxon>
        <taxon>Durusdinium</taxon>
    </lineage>
</organism>
<keyword evidence="6" id="KW-1185">Reference proteome</keyword>
<evidence type="ECO:0000256" key="3">
    <source>
        <dbReference type="ARBA" id="ARBA00022691"/>
    </source>
</evidence>
<dbReference type="PROSITE" id="PS51585">
    <property type="entry name" value="SAM_MT_TPMT"/>
    <property type="match status" value="1"/>
</dbReference>
<keyword evidence="3" id="KW-0949">S-adenosyl-L-methionine</keyword>
<feature type="region of interest" description="Disordered" evidence="4">
    <location>
        <begin position="36"/>
        <end position="60"/>
    </location>
</feature>
<dbReference type="SUPFAM" id="SSF53335">
    <property type="entry name" value="S-adenosyl-L-methionine-dependent methyltransferases"/>
    <property type="match status" value="1"/>
</dbReference>
<proteinExistence type="predicted"/>
<name>A0ABP0HRP4_9DINO</name>
<dbReference type="Proteomes" id="UP001642464">
    <property type="component" value="Unassembled WGS sequence"/>
</dbReference>
<evidence type="ECO:0000313" key="6">
    <source>
        <dbReference type="Proteomes" id="UP001642464"/>
    </source>
</evidence>
<dbReference type="InterPro" id="IPR008854">
    <property type="entry name" value="TPMT"/>
</dbReference>
<comment type="caution">
    <text evidence="5">The sequence shown here is derived from an EMBL/GenBank/DDBJ whole genome shotgun (WGS) entry which is preliminary data.</text>
</comment>
<protein>
    <submittedName>
        <fullName evidence="5">Thiopurine S-methyltransferase (Thiopurine methyltransferase)</fullName>
    </submittedName>
</protein>
<dbReference type="EMBL" id="CAXAMM010001666">
    <property type="protein sequence ID" value="CAK8992877.1"/>
    <property type="molecule type" value="Genomic_DNA"/>
</dbReference>
<dbReference type="Gene3D" id="3.40.50.150">
    <property type="entry name" value="Vaccinia Virus protein VP39"/>
    <property type="match status" value="1"/>
</dbReference>
<keyword evidence="2" id="KW-0808">Transferase</keyword>
<evidence type="ECO:0000256" key="4">
    <source>
        <dbReference type="SAM" id="MobiDB-lite"/>
    </source>
</evidence>
<keyword evidence="1" id="KW-0489">Methyltransferase</keyword>
<evidence type="ECO:0000313" key="5">
    <source>
        <dbReference type="EMBL" id="CAK8992877.1"/>
    </source>
</evidence>
<dbReference type="PANTHER" id="PTHR10259:SF11">
    <property type="entry name" value="THIOPURINE S-METHYLTRANSFERASE"/>
    <property type="match status" value="1"/>
</dbReference>
<gene>
    <name evidence="5" type="ORF">SCF082_LOCUS3256</name>
</gene>
<sequence length="353" mass="37876">MPSGQFVSATRPPKPATPPWPAFCLLPASSARVHGGRALGRAPREEKEGRAGGMGLSGSLRGGMRAAARLSTAALGKPQPQLGLASSGGRKWAAAAALGMVTGFVATSTGLAAGQAECAGEEEPPHVSFWTSRWKTSYQQHKPGFHQDEVSPALIKFKDELVTPGEKHDIFVPLCGKTLDLVFLAGFGDVAGVEVAQDAIDGFAKEQSLAYDDEILEKSGGTLFQVDQSKGLEHKLAIAKIDFFNLPDGWSDLSSGKHRFSLCWDRASLVAITPDLREQYVQVILDQLKPDGKILLSTLSYDQSKHSGPPFSVPEDEVHRLYSADFDIKLLERGTSPIQGGSEALLFLLQRKA</sequence>
<dbReference type="Pfam" id="PF05724">
    <property type="entry name" value="TPMT"/>
    <property type="match status" value="1"/>
</dbReference>
<reference evidence="5 6" key="1">
    <citation type="submission" date="2024-02" db="EMBL/GenBank/DDBJ databases">
        <authorList>
            <person name="Chen Y."/>
            <person name="Shah S."/>
            <person name="Dougan E. K."/>
            <person name="Thang M."/>
            <person name="Chan C."/>
        </authorList>
    </citation>
    <scope>NUCLEOTIDE SEQUENCE [LARGE SCALE GENOMIC DNA]</scope>
</reference>
<dbReference type="InterPro" id="IPR029063">
    <property type="entry name" value="SAM-dependent_MTases_sf"/>
</dbReference>
<dbReference type="PANTHER" id="PTHR10259">
    <property type="entry name" value="THIOPURINE S-METHYLTRANSFERASE"/>
    <property type="match status" value="1"/>
</dbReference>
<evidence type="ECO:0000256" key="2">
    <source>
        <dbReference type="ARBA" id="ARBA00022679"/>
    </source>
</evidence>